<organism evidence="1">
    <name type="scientific">Bacteroides phage F2</name>
    <dbReference type="NCBI Taxonomy" id="2762303"/>
    <lineage>
        <taxon>Viruses</taxon>
        <taxon>Duplodnaviria</taxon>
        <taxon>Heunggongvirae</taxon>
        <taxon>Uroviricota</taxon>
        <taxon>Caudoviricetes</taxon>
    </lineage>
</organism>
<evidence type="ECO:0000313" key="1">
    <source>
        <dbReference type="EMBL" id="QNO13193.1"/>
    </source>
</evidence>
<dbReference type="Pfam" id="PF10926">
    <property type="entry name" value="DUF2800"/>
    <property type="match status" value="1"/>
</dbReference>
<dbReference type="EMBL" id="MT806186">
    <property type="protein sequence ID" value="QNO13193.1"/>
    <property type="molecule type" value="Genomic_DNA"/>
</dbReference>
<dbReference type="InterPro" id="IPR011604">
    <property type="entry name" value="PDDEXK-like_dom_sf"/>
</dbReference>
<accession>A0A7G9W3I0</accession>
<evidence type="ECO:0008006" key="2">
    <source>
        <dbReference type="Google" id="ProtNLM"/>
    </source>
</evidence>
<gene>
    <name evidence="1" type="ORF">BacuniF2_00022</name>
</gene>
<reference evidence="1" key="1">
    <citation type="submission" date="2020-07" db="EMBL/GenBank/DDBJ databases">
        <title>Isolation of gut associated lytic bacteriophages infecting Bacteroides uniformis.</title>
        <authorList>
            <person name="Hedzet S."/>
            <person name="Accetto T."/>
            <person name="Rupnik M."/>
        </authorList>
    </citation>
    <scope>NUCLEOTIDE SEQUENCE</scope>
</reference>
<dbReference type="InterPro" id="IPR021229">
    <property type="entry name" value="DUF2800"/>
</dbReference>
<name>A0A7G9W3I0_9CAUD</name>
<protein>
    <recommendedName>
        <fullName evidence="2">DUF2800 domain-containing protein</fullName>
    </recommendedName>
</protein>
<dbReference type="Gene3D" id="3.90.320.10">
    <property type="match status" value="1"/>
</dbReference>
<proteinExistence type="predicted"/>
<sequence>MSILTSMGAHALLSPSAAHRWINCAAAPRLEANVEDSGSSYAAEGTLAHAYCAKKLKEYIGLPTDGEQEEIAALNEQYHTGEMDEYTDTYKVIVLEKLNEALAKTKDAQLLIETRLDFSEYVPEAFGTADAIIIADGCMEVIDFKYGKGVRVSAEHNPQMMIYALGAYDKFSFDYRIERVRMTIVQPRIDNLSEYELSVSELMQWTDETLRPAAKAAYDGKGPQHPGEWCQFCKVKSSCRALANQCTQMAEDYAGKILTAEELAKDVLPRLATVKTWLAGIEDYALQQALAGVELPGWKLVEGRSVRKITDQDGAAAALNKAGYKTAEIYKPQELKTITELEKLAGKKQFATICGEFIEKPQGKPTLAPESDKRTAINPMLDDFKNIE</sequence>